<dbReference type="SUPFAM" id="SSF53098">
    <property type="entry name" value="Ribonuclease H-like"/>
    <property type="match status" value="1"/>
</dbReference>
<name>A0A438FL41_VITVI</name>
<dbReference type="EMBL" id="QGNW01000847">
    <property type="protein sequence ID" value="RVW60745.1"/>
    <property type="molecule type" value="Genomic_DNA"/>
</dbReference>
<dbReference type="InterPro" id="IPR021109">
    <property type="entry name" value="Peptidase_aspartic_dom_sf"/>
</dbReference>
<gene>
    <name evidence="2" type="ORF">CK203_053023</name>
</gene>
<evidence type="ECO:0000259" key="1">
    <source>
        <dbReference type="PROSITE" id="PS50994"/>
    </source>
</evidence>
<dbReference type="GO" id="GO:0003676">
    <property type="term" value="F:nucleic acid binding"/>
    <property type="evidence" value="ECO:0007669"/>
    <property type="project" value="InterPro"/>
</dbReference>
<dbReference type="Gene3D" id="3.10.10.10">
    <property type="entry name" value="HIV Type 1 Reverse Transcriptase, subunit A, domain 1"/>
    <property type="match status" value="1"/>
</dbReference>
<dbReference type="PROSITE" id="PS50994">
    <property type="entry name" value="INTEGRASE"/>
    <property type="match status" value="1"/>
</dbReference>
<accession>A0A438FL41</accession>
<dbReference type="PANTHER" id="PTHR34072:SF57">
    <property type="entry name" value="RNA-DIRECTED DNA POLYMERASE"/>
    <property type="match status" value="1"/>
</dbReference>
<dbReference type="Proteomes" id="UP000288805">
    <property type="component" value="Unassembled WGS sequence"/>
</dbReference>
<proteinExistence type="predicted"/>
<evidence type="ECO:0000313" key="3">
    <source>
        <dbReference type="Proteomes" id="UP000288805"/>
    </source>
</evidence>
<comment type="caution">
    <text evidence="2">The sequence shown here is derived from an EMBL/GenBank/DDBJ whole genome shotgun (WGS) entry which is preliminary data.</text>
</comment>
<protein>
    <recommendedName>
        <fullName evidence="1">Integrase catalytic domain-containing protein</fullName>
    </recommendedName>
</protein>
<sequence>MLEQMLKYAKFLKEVLSNKRKLVDNEKVMLTEECNTILQRKLPPKLKDPRSFTIPCTIGDFDFDKVLCDLGANVNMLSLSIFKKLELKEVKPTMVSLKLADRSIKHPRGIIEDVLVMKFSSDVDACFAISVLDRVVAETFHETFPTSPIENFIMNGRTFGTLCDDDDIIECVNNLEALPTYGFPKKLKFKELEAIHVNNHTLKKEPPKLELKLLPSHLKYAFLEDSSFYPIIINSSLNYLEEEKLLRVLREHRKAIGWTIDDIKGISPSICMHKILFKESYKPIVQPQRRLNPSMQEVVKKEVVKLLDASIIYPILDCTWVSPVQVVPKKGRITRIEVDRAKIDVIEKLPPPTNVKGLRMQFFDISKECLNAFETLKSKLISSPVIVAPDWELPFILMCDASGFAIGAILGQRKVKIFHVIYYAIKVLRNRLYRPFDFEEIKDKKGTENLVADNLSRMDHVKPNEGVDDDINEIFPNEQLFTVEEAPWYADIINYLAKKILPPELTYQRRKKFFSDLKYYIWDDHFLFKQCVDQIIRRCVPEEEMESILHHCHSHYISKWVEAEALQTNDARVVVKFLKKNIFARFGTPRAIISDRGFHFCNSQFESLLGKYRVTHRITTPYHPQTSGQVEAYRKAFKTLNEMSPYKLVYGKSCHLSIKLEYKSFWAVKFLNFDLQTPWEKKLLQLNEMEEFCNNAYENAKIYKDMAKRWHDKHIQKRNFEVGQQVLLFNSRLKHFPGEKGLFTYLVKSAATRDIERHDGIFKLCIIRRLEAKPSRRVKLWAAAVTTN</sequence>
<organism evidence="2 3">
    <name type="scientific">Vitis vinifera</name>
    <name type="common">Grape</name>
    <dbReference type="NCBI Taxonomy" id="29760"/>
    <lineage>
        <taxon>Eukaryota</taxon>
        <taxon>Viridiplantae</taxon>
        <taxon>Streptophyta</taxon>
        <taxon>Embryophyta</taxon>
        <taxon>Tracheophyta</taxon>
        <taxon>Spermatophyta</taxon>
        <taxon>Magnoliopsida</taxon>
        <taxon>eudicotyledons</taxon>
        <taxon>Gunneridae</taxon>
        <taxon>Pentapetalae</taxon>
        <taxon>rosids</taxon>
        <taxon>Vitales</taxon>
        <taxon>Vitaceae</taxon>
        <taxon>Viteae</taxon>
        <taxon>Vitis</taxon>
    </lineage>
</organism>
<dbReference type="Pfam" id="PF00665">
    <property type="entry name" value="rve"/>
    <property type="match status" value="1"/>
</dbReference>
<dbReference type="PANTHER" id="PTHR34072">
    <property type="entry name" value="ENZYMATIC POLYPROTEIN-RELATED"/>
    <property type="match status" value="1"/>
</dbReference>
<dbReference type="Gene3D" id="2.40.70.10">
    <property type="entry name" value="Acid Proteases"/>
    <property type="match status" value="1"/>
</dbReference>
<dbReference type="InterPro" id="IPR012337">
    <property type="entry name" value="RNaseH-like_sf"/>
</dbReference>
<dbReference type="GO" id="GO:0015074">
    <property type="term" value="P:DNA integration"/>
    <property type="evidence" value="ECO:0007669"/>
    <property type="project" value="InterPro"/>
</dbReference>
<feature type="domain" description="Integrase catalytic" evidence="1">
    <location>
        <begin position="558"/>
        <end position="686"/>
    </location>
</feature>
<dbReference type="SUPFAM" id="SSF56672">
    <property type="entry name" value="DNA/RNA polymerases"/>
    <property type="match status" value="1"/>
</dbReference>
<dbReference type="InterPro" id="IPR036397">
    <property type="entry name" value="RNaseH_sf"/>
</dbReference>
<dbReference type="Pfam" id="PF17919">
    <property type="entry name" value="RT_RNaseH_2"/>
    <property type="match status" value="1"/>
</dbReference>
<reference evidence="2 3" key="1">
    <citation type="journal article" date="2018" name="PLoS Genet.">
        <title>Population sequencing reveals clonal diversity and ancestral inbreeding in the grapevine cultivar Chardonnay.</title>
        <authorList>
            <person name="Roach M.J."/>
            <person name="Johnson D.L."/>
            <person name="Bohlmann J."/>
            <person name="van Vuuren H.J."/>
            <person name="Jones S.J."/>
            <person name="Pretorius I.S."/>
            <person name="Schmidt S.A."/>
            <person name="Borneman A.R."/>
        </authorList>
    </citation>
    <scope>NUCLEOTIDE SEQUENCE [LARGE SCALE GENOMIC DNA]</scope>
    <source>
        <strain evidence="3">cv. Chardonnay</strain>
        <tissue evidence="2">Leaf</tissue>
    </source>
</reference>
<dbReference type="InterPro" id="IPR001584">
    <property type="entry name" value="Integrase_cat-core"/>
</dbReference>
<evidence type="ECO:0000313" key="2">
    <source>
        <dbReference type="EMBL" id="RVW60745.1"/>
    </source>
</evidence>
<dbReference type="AlphaFoldDB" id="A0A438FL41"/>
<dbReference type="InterPro" id="IPR043502">
    <property type="entry name" value="DNA/RNA_pol_sf"/>
</dbReference>
<dbReference type="InterPro" id="IPR041577">
    <property type="entry name" value="RT_RNaseH_2"/>
</dbReference>
<dbReference type="Gene3D" id="3.30.420.10">
    <property type="entry name" value="Ribonuclease H-like superfamily/Ribonuclease H"/>
    <property type="match status" value="1"/>
</dbReference>